<dbReference type="InterPro" id="IPR036388">
    <property type="entry name" value="WH-like_DNA-bd_sf"/>
</dbReference>
<dbReference type="GO" id="GO:0043565">
    <property type="term" value="F:sequence-specific DNA binding"/>
    <property type="evidence" value="ECO:0007669"/>
    <property type="project" value="TreeGrafter"/>
</dbReference>
<keyword evidence="2" id="KW-0805">Transcription regulation</keyword>
<reference evidence="6" key="1">
    <citation type="submission" date="2021-02" db="EMBL/GenBank/DDBJ databases">
        <title>Strain Y2R2, a novel species of the genus Halomonas.</title>
        <authorList>
            <person name="Huang H."/>
        </authorList>
    </citation>
    <scope>NUCLEOTIDE SEQUENCE</scope>
    <source>
        <strain evidence="6">Y2R2</strain>
    </source>
</reference>
<dbReference type="EMBL" id="CP038437">
    <property type="protein sequence ID" value="QEM80925.1"/>
    <property type="molecule type" value="Genomic_DNA"/>
</dbReference>
<evidence type="ECO:0000259" key="5">
    <source>
        <dbReference type="PROSITE" id="PS50931"/>
    </source>
</evidence>
<dbReference type="PROSITE" id="PS50931">
    <property type="entry name" value="HTH_LYSR"/>
    <property type="match status" value="1"/>
</dbReference>
<dbReference type="AlphaFoldDB" id="A0A5C1NF83"/>
<comment type="similarity">
    <text evidence="1">Belongs to the LysR transcriptional regulatory family.</text>
</comment>
<dbReference type="Gene3D" id="3.40.190.10">
    <property type="entry name" value="Periplasmic binding protein-like II"/>
    <property type="match status" value="2"/>
</dbReference>
<dbReference type="FunFam" id="1.10.10.10:FF:000001">
    <property type="entry name" value="LysR family transcriptional regulator"/>
    <property type="match status" value="1"/>
</dbReference>
<evidence type="ECO:0000313" key="7">
    <source>
        <dbReference type="Proteomes" id="UP000324285"/>
    </source>
</evidence>
<dbReference type="Proteomes" id="UP000324285">
    <property type="component" value="Chromosome"/>
</dbReference>
<name>A0A5C1NF83_9GAMM</name>
<dbReference type="OrthoDB" id="6787458at2"/>
<dbReference type="SUPFAM" id="SSF46785">
    <property type="entry name" value="Winged helix' DNA-binding domain"/>
    <property type="match status" value="1"/>
</dbReference>
<keyword evidence="4" id="KW-0804">Transcription</keyword>
<evidence type="ECO:0000256" key="4">
    <source>
        <dbReference type="ARBA" id="ARBA00023163"/>
    </source>
</evidence>
<keyword evidence="3" id="KW-0238">DNA-binding</keyword>
<dbReference type="PRINTS" id="PR00039">
    <property type="entry name" value="HTHLYSR"/>
</dbReference>
<dbReference type="GO" id="GO:0003700">
    <property type="term" value="F:DNA-binding transcription factor activity"/>
    <property type="evidence" value="ECO:0007669"/>
    <property type="project" value="InterPro"/>
</dbReference>
<dbReference type="InterPro" id="IPR005119">
    <property type="entry name" value="LysR_subst-bd"/>
</dbReference>
<evidence type="ECO:0000313" key="6">
    <source>
        <dbReference type="EMBL" id="QEM80925.1"/>
    </source>
</evidence>
<dbReference type="PANTHER" id="PTHR30537">
    <property type="entry name" value="HTH-TYPE TRANSCRIPTIONAL REGULATOR"/>
    <property type="match status" value="1"/>
</dbReference>
<accession>A0A5C1NF83</accession>
<dbReference type="SUPFAM" id="SSF53850">
    <property type="entry name" value="Periplasmic binding protein-like II"/>
    <property type="match status" value="1"/>
</dbReference>
<dbReference type="InterPro" id="IPR000847">
    <property type="entry name" value="LysR_HTH_N"/>
</dbReference>
<evidence type="ECO:0000256" key="3">
    <source>
        <dbReference type="ARBA" id="ARBA00023125"/>
    </source>
</evidence>
<feature type="domain" description="HTH lysR-type" evidence="5">
    <location>
        <begin position="7"/>
        <end position="64"/>
    </location>
</feature>
<dbReference type="Pfam" id="PF03466">
    <property type="entry name" value="LysR_substrate"/>
    <property type="match status" value="1"/>
</dbReference>
<protein>
    <submittedName>
        <fullName evidence="6">LysR family transcriptional regulator</fullName>
    </submittedName>
</protein>
<proteinExistence type="inferred from homology"/>
<dbReference type="GO" id="GO:0006351">
    <property type="term" value="P:DNA-templated transcription"/>
    <property type="evidence" value="ECO:0007669"/>
    <property type="project" value="TreeGrafter"/>
</dbReference>
<dbReference type="PANTHER" id="PTHR30537:SF26">
    <property type="entry name" value="GLYCINE CLEAVAGE SYSTEM TRANSCRIPTIONAL ACTIVATOR"/>
    <property type="match status" value="1"/>
</dbReference>
<dbReference type="NCBIfam" id="NF008352">
    <property type="entry name" value="PRK11139.1"/>
    <property type="match status" value="1"/>
</dbReference>
<dbReference type="Gene3D" id="1.10.10.10">
    <property type="entry name" value="Winged helix-like DNA-binding domain superfamily/Winged helix DNA-binding domain"/>
    <property type="match status" value="1"/>
</dbReference>
<dbReference type="CDD" id="cd08481">
    <property type="entry name" value="PBP2_GcdR_like"/>
    <property type="match status" value="1"/>
</dbReference>
<organism evidence="6 7">
    <name type="scientific">Halomonas binhaiensis</name>
    <dbReference type="NCBI Taxonomy" id="2562282"/>
    <lineage>
        <taxon>Bacteria</taxon>
        <taxon>Pseudomonadati</taxon>
        <taxon>Pseudomonadota</taxon>
        <taxon>Gammaproteobacteria</taxon>
        <taxon>Oceanospirillales</taxon>
        <taxon>Halomonadaceae</taxon>
        <taxon>Halomonas</taxon>
    </lineage>
</organism>
<gene>
    <name evidence="6" type="ORF">E4T21_04700</name>
</gene>
<dbReference type="InterPro" id="IPR058163">
    <property type="entry name" value="LysR-type_TF_proteobact-type"/>
</dbReference>
<sequence>MNSRHIPTLTAMRCFEASVRHLSFTRAAEELSLTQSAVSKQVAQLESILEQPLFRRVRKRLQVTPEGSLYLTEVRKILAQVEMSTRYMQSYGGQSEVLNITTLPTFGARWLIPRLNGFRFRHPNVYLNISNRVEPFDLEQERIDVAFFFGHGTWPRAECIKLLDEDVVPVCSPLVIPDEGIDDPLALTRLVLLQNSTRPEAWHDWFEAQNCYTSHSYHGPRFDTFYMAMQAARAGCGVALVPRFLAEEELQSGQLVIPWSFSLLSSSAYYLAYPEHKGAVGKVKGFIEWVLEHLEDLENSEQCRHGAPAVKDKDEEASSVFFGMH</sequence>
<dbReference type="RefSeq" id="WP_149283940.1">
    <property type="nucleotide sequence ID" value="NZ_CP038437.2"/>
</dbReference>
<dbReference type="KEGG" id="hbh:E4T21_04700"/>
<evidence type="ECO:0000256" key="1">
    <source>
        <dbReference type="ARBA" id="ARBA00009437"/>
    </source>
</evidence>
<keyword evidence="7" id="KW-1185">Reference proteome</keyword>
<dbReference type="InterPro" id="IPR036390">
    <property type="entry name" value="WH_DNA-bd_sf"/>
</dbReference>
<dbReference type="FunFam" id="3.40.190.10:FF:000017">
    <property type="entry name" value="Glycine cleavage system transcriptional activator"/>
    <property type="match status" value="1"/>
</dbReference>
<evidence type="ECO:0000256" key="2">
    <source>
        <dbReference type="ARBA" id="ARBA00023015"/>
    </source>
</evidence>
<dbReference type="Pfam" id="PF00126">
    <property type="entry name" value="HTH_1"/>
    <property type="match status" value="1"/>
</dbReference>